<keyword evidence="1" id="KW-0805">Transcription regulation</keyword>
<dbReference type="GO" id="GO:0003677">
    <property type="term" value="F:DNA binding"/>
    <property type="evidence" value="ECO:0007669"/>
    <property type="project" value="UniProtKB-KW"/>
</dbReference>
<gene>
    <name evidence="6" type="ORF">Ga0074812_1522</name>
</gene>
<reference evidence="7" key="1">
    <citation type="submission" date="2015-11" db="EMBL/GenBank/DDBJ databases">
        <authorList>
            <person name="Varghese N."/>
        </authorList>
    </citation>
    <scope>NUCLEOTIDE SEQUENCE [LARGE SCALE GENOMIC DNA]</scope>
    <source>
        <strain evidence="7">DSM 45899</strain>
    </source>
</reference>
<sequence>MDSDLKSDDEAPPASDAQSAFTPPAVVEPRDDTDPQPAHDPALLAHSPGTPLPAQEQPETTPPAADEPPPAADPRPLLAILARTRTIEILVALGDSDTPTRYRTLAARLGTTMLSIRLRELTTAGLVDRHVEPGPPIETSYALTPTAAPLLPPLRDILTWAATHTLAGQTPAPPAPAADEPLPAD</sequence>
<dbReference type="PANTHER" id="PTHR33204">
    <property type="entry name" value="TRANSCRIPTIONAL REGULATOR, MARR FAMILY"/>
    <property type="match status" value="1"/>
</dbReference>
<dbReference type="InterPro" id="IPR002577">
    <property type="entry name" value="HTH_HxlR"/>
</dbReference>
<dbReference type="Gene3D" id="1.10.10.10">
    <property type="entry name" value="Winged helix-like DNA-binding domain superfamily/Winged helix DNA-binding domain"/>
    <property type="match status" value="1"/>
</dbReference>
<keyword evidence="2 6" id="KW-0238">DNA-binding</keyword>
<feature type="domain" description="HTH hxlR-type" evidence="5">
    <location>
        <begin position="67"/>
        <end position="169"/>
    </location>
</feature>
<keyword evidence="7" id="KW-1185">Reference proteome</keyword>
<dbReference type="EMBL" id="FAOZ01000052">
    <property type="protein sequence ID" value="CUU60977.1"/>
    <property type="molecule type" value="Genomic_DNA"/>
</dbReference>
<dbReference type="PANTHER" id="PTHR33204:SF37">
    <property type="entry name" value="HTH-TYPE TRANSCRIPTIONAL REGULATOR YODB"/>
    <property type="match status" value="1"/>
</dbReference>
<dbReference type="InterPro" id="IPR036388">
    <property type="entry name" value="WH-like_DNA-bd_sf"/>
</dbReference>
<dbReference type="InterPro" id="IPR036390">
    <property type="entry name" value="WH_DNA-bd_sf"/>
</dbReference>
<dbReference type="AlphaFoldDB" id="A0A0S4QZA7"/>
<dbReference type="RefSeq" id="WP_091286633.1">
    <property type="nucleotide sequence ID" value="NZ_FAOZ01000052.1"/>
</dbReference>
<dbReference type="Proteomes" id="UP000198802">
    <property type="component" value="Unassembled WGS sequence"/>
</dbReference>
<organism evidence="6 7">
    <name type="scientific">Parafrankia irregularis</name>
    <dbReference type="NCBI Taxonomy" id="795642"/>
    <lineage>
        <taxon>Bacteria</taxon>
        <taxon>Bacillati</taxon>
        <taxon>Actinomycetota</taxon>
        <taxon>Actinomycetes</taxon>
        <taxon>Frankiales</taxon>
        <taxon>Frankiaceae</taxon>
        <taxon>Parafrankia</taxon>
    </lineage>
</organism>
<dbReference type="SUPFAM" id="SSF46785">
    <property type="entry name" value="Winged helix' DNA-binding domain"/>
    <property type="match status" value="1"/>
</dbReference>
<evidence type="ECO:0000256" key="2">
    <source>
        <dbReference type="ARBA" id="ARBA00023125"/>
    </source>
</evidence>
<evidence type="ECO:0000256" key="1">
    <source>
        <dbReference type="ARBA" id="ARBA00023015"/>
    </source>
</evidence>
<proteinExistence type="predicted"/>
<evidence type="ECO:0000256" key="4">
    <source>
        <dbReference type="SAM" id="MobiDB-lite"/>
    </source>
</evidence>
<evidence type="ECO:0000313" key="7">
    <source>
        <dbReference type="Proteomes" id="UP000198802"/>
    </source>
</evidence>
<dbReference type="PROSITE" id="PS51118">
    <property type="entry name" value="HTH_HXLR"/>
    <property type="match status" value="1"/>
</dbReference>
<protein>
    <submittedName>
        <fullName evidence="6">DNA-binding transcriptional regulator, HxlR family</fullName>
    </submittedName>
</protein>
<name>A0A0S4QZA7_9ACTN</name>
<evidence type="ECO:0000256" key="3">
    <source>
        <dbReference type="ARBA" id="ARBA00023163"/>
    </source>
</evidence>
<accession>A0A0S4QZA7</accession>
<feature type="region of interest" description="Disordered" evidence="4">
    <location>
        <begin position="1"/>
        <end position="74"/>
    </location>
</feature>
<keyword evidence="3" id="KW-0804">Transcription</keyword>
<dbReference type="Pfam" id="PF01638">
    <property type="entry name" value="HxlR"/>
    <property type="match status" value="1"/>
</dbReference>
<evidence type="ECO:0000259" key="5">
    <source>
        <dbReference type="PROSITE" id="PS51118"/>
    </source>
</evidence>
<evidence type="ECO:0000313" key="6">
    <source>
        <dbReference type="EMBL" id="CUU60977.1"/>
    </source>
</evidence>